<organism evidence="8 9">
    <name type="scientific">Anabarilius grahami</name>
    <name type="common">Kanglang fish</name>
    <name type="synonym">Barilius grahami</name>
    <dbReference type="NCBI Taxonomy" id="495550"/>
    <lineage>
        <taxon>Eukaryota</taxon>
        <taxon>Metazoa</taxon>
        <taxon>Chordata</taxon>
        <taxon>Craniata</taxon>
        <taxon>Vertebrata</taxon>
        <taxon>Euteleostomi</taxon>
        <taxon>Actinopterygii</taxon>
        <taxon>Neopterygii</taxon>
        <taxon>Teleostei</taxon>
        <taxon>Ostariophysi</taxon>
        <taxon>Cypriniformes</taxon>
        <taxon>Xenocyprididae</taxon>
        <taxon>Xenocypridinae</taxon>
        <taxon>Xenocypridinae incertae sedis</taxon>
        <taxon>Anabarilius</taxon>
    </lineage>
</organism>
<evidence type="ECO:0000256" key="5">
    <source>
        <dbReference type="ARBA" id="ARBA00023136"/>
    </source>
</evidence>
<evidence type="ECO:0000256" key="1">
    <source>
        <dbReference type="ARBA" id="ARBA00004141"/>
    </source>
</evidence>
<feature type="compositionally biased region" description="Polar residues" evidence="6">
    <location>
        <begin position="253"/>
        <end position="263"/>
    </location>
</feature>
<dbReference type="Proteomes" id="UP000281406">
    <property type="component" value="Unassembled WGS sequence"/>
</dbReference>
<dbReference type="Pfam" id="PF12304">
    <property type="entry name" value="BCLP"/>
    <property type="match status" value="1"/>
</dbReference>
<comment type="subcellular location">
    <subcellularLocation>
        <location evidence="1">Membrane</location>
        <topology evidence="1">Multi-pass membrane protein</topology>
    </subcellularLocation>
</comment>
<sequence>MPYTQLSALPPRATVKLQPELEMVRLESGVCCGNLEEQKGLMKMGLCMVLVGHVNFLLSALVHGVVLRHFSLQRGQAMESAISNVIALTAGLLTLSLLVLSAVAGLVAAASVVGLMVSLVKTIIHGDKRLLAYCGYNEGNGRSHLTIANECPFDPTRIFSTTIVLWVPLILMSAVEMVFSCRLFKLSISYLVQPWCLRKQHFQDENRLMKTPGASEPRYEPPFSRCEGDEERRLSVRPPERYKPPCNSHPHRSVSSGQYRQNLSSSPFNRAALERSSIWI</sequence>
<feature type="compositionally biased region" description="Basic and acidic residues" evidence="6">
    <location>
        <begin position="226"/>
        <end position="243"/>
    </location>
</feature>
<evidence type="ECO:0000256" key="6">
    <source>
        <dbReference type="SAM" id="MobiDB-lite"/>
    </source>
</evidence>
<dbReference type="InterPro" id="IPR020977">
    <property type="entry name" value="Beta-casein-like"/>
</dbReference>
<accession>A0A3N0Y102</accession>
<comment type="similarity">
    <text evidence="2">Belongs to the TMEM54 family.</text>
</comment>
<proteinExistence type="inferred from homology"/>
<keyword evidence="4 7" id="KW-1133">Transmembrane helix</keyword>
<feature type="transmembrane region" description="Helical" evidence="7">
    <location>
        <begin position="45"/>
        <end position="66"/>
    </location>
</feature>
<dbReference type="GO" id="GO:0016020">
    <property type="term" value="C:membrane"/>
    <property type="evidence" value="ECO:0007669"/>
    <property type="project" value="UniProtKB-SubCell"/>
</dbReference>
<dbReference type="EMBL" id="RJVU01057109">
    <property type="protein sequence ID" value="ROK35800.1"/>
    <property type="molecule type" value="Genomic_DNA"/>
</dbReference>
<reference evidence="8 9" key="1">
    <citation type="submission" date="2018-10" db="EMBL/GenBank/DDBJ databases">
        <title>Genome assembly for a Yunnan-Guizhou Plateau 3E fish, Anabarilius grahami (Regan), and its evolutionary and genetic applications.</title>
        <authorList>
            <person name="Jiang W."/>
        </authorList>
    </citation>
    <scope>NUCLEOTIDE SEQUENCE [LARGE SCALE GENOMIC DNA]</scope>
    <source>
        <strain evidence="8">AG-KIZ</strain>
        <tissue evidence="8">Muscle</tissue>
    </source>
</reference>
<dbReference type="PANTHER" id="PTHR31258">
    <property type="entry name" value="KERATINOCYTE-ASSOCIATED PROTEIN 3"/>
    <property type="match status" value="1"/>
</dbReference>
<evidence type="ECO:0000313" key="9">
    <source>
        <dbReference type="Proteomes" id="UP000281406"/>
    </source>
</evidence>
<evidence type="ECO:0000256" key="7">
    <source>
        <dbReference type="SAM" id="Phobius"/>
    </source>
</evidence>
<dbReference type="AlphaFoldDB" id="A0A3N0Y102"/>
<dbReference type="PANTHER" id="PTHR31258:SF5">
    <property type="entry name" value="TMEM54 PROTEIN-RELATED"/>
    <property type="match status" value="1"/>
</dbReference>
<evidence type="ECO:0000256" key="2">
    <source>
        <dbReference type="ARBA" id="ARBA00011030"/>
    </source>
</evidence>
<evidence type="ECO:0000256" key="4">
    <source>
        <dbReference type="ARBA" id="ARBA00022989"/>
    </source>
</evidence>
<keyword evidence="9" id="KW-1185">Reference proteome</keyword>
<feature type="transmembrane region" description="Helical" evidence="7">
    <location>
        <begin position="158"/>
        <end position="179"/>
    </location>
</feature>
<dbReference type="OrthoDB" id="9389418at2759"/>
<protein>
    <submittedName>
        <fullName evidence="8">Keratinocyte-associated protein 3</fullName>
    </submittedName>
</protein>
<comment type="caution">
    <text evidence="8">The sequence shown here is derived from an EMBL/GenBank/DDBJ whole genome shotgun (WGS) entry which is preliminary data.</text>
</comment>
<feature type="region of interest" description="Disordered" evidence="6">
    <location>
        <begin position="210"/>
        <end position="263"/>
    </location>
</feature>
<evidence type="ECO:0000256" key="3">
    <source>
        <dbReference type="ARBA" id="ARBA00022692"/>
    </source>
</evidence>
<gene>
    <name evidence="8" type="ORF">DPX16_17543</name>
</gene>
<feature type="transmembrane region" description="Helical" evidence="7">
    <location>
        <begin position="86"/>
        <end position="119"/>
    </location>
</feature>
<keyword evidence="5 7" id="KW-0472">Membrane</keyword>
<name>A0A3N0Y102_ANAGA</name>
<keyword evidence="3 7" id="KW-0812">Transmembrane</keyword>
<evidence type="ECO:0000313" key="8">
    <source>
        <dbReference type="EMBL" id="ROK35800.1"/>
    </source>
</evidence>